<evidence type="ECO:0000313" key="1">
    <source>
        <dbReference type="EMBL" id="WAQ82678.1"/>
    </source>
</evidence>
<gene>
    <name evidence="1" type="ORF">PtA15_3A41</name>
</gene>
<sequence>MSRKRRVVGETTSVTNLEHGLEVVKHQVANMVEIPLFKIQPVSLNLTNISDFINFFF</sequence>
<reference evidence="1" key="1">
    <citation type="submission" date="2022-10" db="EMBL/GenBank/DDBJ databases">
        <title>Puccinia triticina Genome sequencing and assembly.</title>
        <authorList>
            <person name="Li C."/>
        </authorList>
    </citation>
    <scope>NUCLEOTIDE SEQUENCE</scope>
    <source>
        <strain evidence="1">Pt15</strain>
    </source>
</reference>
<dbReference type="Proteomes" id="UP001164743">
    <property type="component" value="Chromosome 3A"/>
</dbReference>
<dbReference type="GeneID" id="77808271"/>
<evidence type="ECO:0000313" key="2">
    <source>
        <dbReference type="Proteomes" id="UP001164743"/>
    </source>
</evidence>
<dbReference type="EMBL" id="CP110423">
    <property type="protein sequence ID" value="WAQ82678.1"/>
    <property type="molecule type" value="Genomic_DNA"/>
</dbReference>
<protein>
    <submittedName>
        <fullName evidence="1">Uncharacterized protein</fullName>
    </submittedName>
</protein>
<name>A0ABY7CE86_9BASI</name>
<proteinExistence type="predicted"/>
<dbReference type="RefSeq" id="XP_053018233.1">
    <property type="nucleotide sequence ID" value="XM_053167387.1"/>
</dbReference>
<organism evidence="1 2">
    <name type="scientific">Puccinia triticina</name>
    <dbReference type="NCBI Taxonomy" id="208348"/>
    <lineage>
        <taxon>Eukaryota</taxon>
        <taxon>Fungi</taxon>
        <taxon>Dikarya</taxon>
        <taxon>Basidiomycota</taxon>
        <taxon>Pucciniomycotina</taxon>
        <taxon>Pucciniomycetes</taxon>
        <taxon>Pucciniales</taxon>
        <taxon>Pucciniaceae</taxon>
        <taxon>Puccinia</taxon>
    </lineage>
</organism>
<keyword evidence="2" id="KW-1185">Reference proteome</keyword>
<accession>A0ABY7CE86</accession>